<dbReference type="PANTHER" id="PTHR37534:SF10">
    <property type="entry name" value="ZN(II)2CYS6 TRANSCRIPTION FACTOR (EUROFUNG)"/>
    <property type="match status" value="1"/>
</dbReference>
<accession>A0A3A2Z536</accession>
<reference evidence="9" key="1">
    <citation type="submission" date="2017-02" db="EMBL/GenBank/DDBJ databases">
        <authorList>
            <person name="Tafer H."/>
            <person name="Lopandic K."/>
        </authorList>
    </citation>
    <scope>NUCLEOTIDE SEQUENCE [LARGE SCALE GENOMIC DNA]</scope>
    <source>
        <strain evidence="9">CBS 366.77</strain>
    </source>
</reference>
<dbReference type="EMBL" id="MVGC01000708">
    <property type="protein sequence ID" value="RJE17800.1"/>
    <property type="molecule type" value="Genomic_DNA"/>
</dbReference>
<feature type="compositionally biased region" description="Polar residues" evidence="6">
    <location>
        <begin position="185"/>
        <end position="201"/>
    </location>
</feature>
<feature type="region of interest" description="Disordered" evidence="6">
    <location>
        <begin position="115"/>
        <end position="231"/>
    </location>
</feature>
<keyword evidence="4" id="KW-0804">Transcription</keyword>
<dbReference type="GO" id="GO:0008270">
    <property type="term" value="F:zinc ion binding"/>
    <property type="evidence" value="ECO:0007669"/>
    <property type="project" value="InterPro"/>
</dbReference>
<evidence type="ECO:0000256" key="6">
    <source>
        <dbReference type="SAM" id="MobiDB-lite"/>
    </source>
</evidence>
<dbReference type="GO" id="GO:0005634">
    <property type="term" value="C:nucleus"/>
    <property type="evidence" value="ECO:0007669"/>
    <property type="project" value="UniProtKB-SubCell"/>
</dbReference>
<dbReference type="Gene3D" id="4.10.240.10">
    <property type="entry name" value="Zn(2)-C6 fungal-type DNA-binding domain"/>
    <property type="match status" value="1"/>
</dbReference>
<feature type="domain" description="Zn(2)-C6 fungal-type" evidence="7">
    <location>
        <begin position="92"/>
        <end position="122"/>
    </location>
</feature>
<dbReference type="PANTHER" id="PTHR37534">
    <property type="entry name" value="TRANSCRIPTIONAL ACTIVATOR PROTEIN UGA3"/>
    <property type="match status" value="1"/>
</dbReference>
<evidence type="ECO:0000256" key="5">
    <source>
        <dbReference type="ARBA" id="ARBA00023242"/>
    </source>
</evidence>
<dbReference type="OrthoDB" id="5278208at2759"/>
<feature type="compositionally biased region" description="Low complexity" evidence="6">
    <location>
        <begin position="221"/>
        <end position="231"/>
    </location>
</feature>
<dbReference type="Pfam" id="PF00172">
    <property type="entry name" value="Zn_clus"/>
    <property type="match status" value="1"/>
</dbReference>
<dbReference type="GO" id="GO:0000976">
    <property type="term" value="F:transcription cis-regulatory region binding"/>
    <property type="evidence" value="ECO:0007669"/>
    <property type="project" value="TreeGrafter"/>
</dbReference>
<dbReference type="InterPro" id="IPR036864">
    <property type="entry name" value="Zn2-C6_fun-type_DNA-bd_sf"/>
</dbReference>
<evidence type="ECO:0000313" key="8">
    <source>
        <dbReference type="EMBL" id="RJE17800.1"/>
    </source>
</evidence>
<dbReference type="STRING" id="2070753.A0A3A2Z536"/>
<dbReference type="CDD" id="cd00067">
    <property type="entry name" value="GAL4"/>
    <property type="match status" value="1"/>
</dbReference>
<sequence length="711" mass="80322">MAHSFPTPPQTAMTQYLQNPLQIQDPSQLPSYSIFGPIQYPESVAFWHSSSAAQQPPTPASATSFASSSSLKQPPVLQPATDQKKHKRTRSGCFTCRSRRIKCDESRPVCDRCKKGNRECVYPSTSKQPSRSGAKPKGANPQSQESDSSPQVDQDDVRPLEPIADEEEGEEGSVDSGSRPSPSSTATNSRSRVPEKQSMQSSRKRKTRQATETSLDRKESSSSPSTEFDSLSMRSASIGQPTLEPFSPSGNNQLPEDLRFYLVFHQEFLNYHHYFQKHNSETFIRQGLIDLALQYEPLLYAVVGFAAYHHSLHTATGKLSTFLKYYNKALSLLRKSLGSGESHSEATLVTILVLTTFEECIGDLVNLLDHHQAAHALVRELMTPESINLNELHAYIFIWYARFDVSAGLLGGNETVLSREWYISKEEYDAEQAALCPDDVQKQLTFAMSIIRRAGLDMASLYAKLSRGLISIDEFIGQNDTLSRTMDRVKHILQSYEGSDYSVTFYPNQKPLTDDDIVNPYLPGGLYQGPLWAVNYVWMDYLGTVTMFKYQSSMVLGRPDMSEIESLAMEQCRLAETIERWPQKENGYIISFKNSIALSAIFLPKDEKHTMWCRRKLAMMEQNGYIHAPKLRTGLAAVWQAPEVTHWWLPNDEGYLDLVREVRAMTEERTNNPRDQYRVDVRDMKSVFGKLNLDDTDYETSPSSTSHSGHQ</sequence>
<evidence type="ECO:0000256" key="4">
    <source>
        <dbReference type="ARBA" id="ARBA00023163"/>
    </source>
</evidence>
<dbReference type="InterPro" id="IPR021858">
    <property type="entry name" value="Fun_TF"/>
</dbReference>
<dbReference type="InterPro" id="IPR001138">
    <property type="entry name" value="Zn2Cys6_DnaBD"/>
</dbReference>
<dbReference type="GO" id="GO:0045944">
    <property type="term" value="P:positive regulation of transcription by RNA polymerase II"/>
    <property type="evidence" value="ECO:0007669"/>
    <property type="project" value="TreeGrafter"/>
</dbReference>
<keyword evidence="3" id="KW-0238">DNA-binding</keyword>
<organism evidence="8 9">
    <name type="scientific">Aspergillus sclerotialis</name>
    <dbReference type="NCBI Taxonomy" id="2070753"/>
    <lineage>
        <taxon>Eukaryota</taxon>
        <taxon>Fungi</taxon>
        <taxon>Dikarya</taxon>
        <taxon>Ascomycota</taxon>
        <taxon>Pezizomycotina</taxon>
        <taxon>Eurotiomycetes</taxon>
        <taxon>Eurotiomycetidae</taxon>
        <taxon>Eurotiales</taxon>
        <taxon>Aspergillaceae</taxon>
        <taxon>Aspergillus</taxon>
        <taxon>Aspergillus subgen. Polypaecilum</taxon>
    </lineage>
</organism>
<dbReference type="PROSITE" id="PS00463">
    <property type="entry name" value="ZN2_CY6_FUNGAL_1"/>
    <property type="match status" value="1"/>
</dbReference>
<evidence type="ECO:0000256" key="3">
    <source>
        <dbReference type="ARBA" id="ARBA00023125"/>
    </source>
</evidence>
<evidence type="ECO:0000256" key="2">
    <source>
        <dbReference type="ARBA" id="ARBA00023015"/>
    </source>
</evidence>
<keyword evidence="5" id="KW-0539">Nucleus</keyword>
<keyword evidence="2" id="KW-0805">Transcription regulation</keyword>
<dbReference type="AlphaFoldDB" id="A0A3A2Z536"/>
<feature type="compositionally biased region" description="Low complexity" evidence="6">
    <location>
        <begin position="141"/>
        <end position="152"/>
    </location>
</feature>
<comment type="caution">
    <text evidence="8">The sequence shown here is derived from an EMBL/GenBank/DDBJ whole genome shotgun (WGS) entry which is preliminary data.</text>
</comment>
<feature type="compositionally biased region" description="Acidic residues" evidence="6">
    <location>
        <begin position="163"/>
        <end position="173"/>
    </location>
</feature>
<dbReference type="PROSITE" id="PS50048">
    <property type="entry name" value="ZN2_CY6_FUNGAL_2"/>
    <property type="match status" value="1"/>
</dbReference>
<dbReference type="SUPFAM" id="SSF57701">
    <property type="entry name" value="Zn2/Cys6 DNA-binding domain"/>
    <property type="match status" value="1"/>
</dbReference>
<comment type="subcellular location">
    <subcellularLocation>
        <location evidence="1">Nucleus</location>
    </subcellularLocation>
</comment>
<keyword evidence="9" id="KW-1185">Reference proteome</keyword>
<dbReference type="Proteomes" id="UP000266188">
    <property type="component" value="Unassembled WGS sequence"/>
</dbReference>
<protein>
    <submittedName>
        <fullName evidence="8">C6 finger domain protein</fullName>
    </submittedName>
</protein>
<evidence type="ECO:0000259" key="7">
    <source>
        <dbReference type="PROSITE" id="PS50048"/>
    </source>
</evidence>
<dbReference type="GO" id="GO:0000981">
    <property type="term" value="F:DNA-binding transcription factor activity, RNA polymerase II-specific"/>
    <property type="evidence" value="ECO:0007669"/>
    <property type="project" value="InterPro"/>
</dbReference>
<feature type="region of interest" description="Disordered" evidence="6">
    <location>
        <begin position="48"/>
        <end position="91"/>
    </location>
</feature>
<dbReference type="Pfam" id="PF11951">
    <property type="entry name" value="Fungal_trans_2"/>
    <property type="match status" value="1"/>
</dbReference>
<evidence type="ECO:0000256" key="1">
    <source>
        <dbReference type="ARBA" id="ARBA00004123"/>
    </source>
</evidence>
<name>A0A3A2Z536_9EURO</name>
<gene>
    <name evidence="8" type="ORF">PHISCL_09864</name>
</gene>
<evidence type="ECO:0000313" key="9">
    <source>
        <dbReference type="Proteomes" id="UP000266188"/>
    </source>
</evidence>
<proteinExistence type="predicted"/>
<feature type="compositionally biased region" description="Low complexity" evidence="6">
    <location>
        <begin position="49"/>
        <end position="70"/>
    </location>
</feature>
<feature type="compositionally biased region" description="Low complexity" evidence="6">
    <location>
        <begin position="174"/>
        <end position="184"/>
    </location>
</feature>
<dbReference type="SMART" id="SM00066">
    <property type="entry name" value="GAL4"/>
    <property type="match status" value="1"/>
</dbReference>